<evidence type="ECO:0000256" key="3">
    <source>
        <dbReference type="ARBA" id="ARBA00023263"/>
    </source>
</evidence>
<name>A0A6L6ILV8_9ENTR</name>
<reference evidence="6 7" key="1">
    <citation type="submission" date="2019-11" db="EMBL/GenBank/DDBJ databases">
        <title>Escherichia alba sp. nov. isolated from the gut of plastic-eating superworms Zophobas atratus.</title>
        <authorList>
            <person name="Yang Y."/>
        </authorList>
    </citation>
    <scope>NUCLEOTIDE SEQUENCE [LARGE SCALE GENOMIC DNA]</scope>
    <source>
        <strain evidence="7">BIT-B35</strain>
    </source>
</reference>
<comment type="subcellular location">
    <subcellularLocation>
        <location evidence="1">Fimbrium</location>
    </subcellularLocation>
</comment>
<dbReference type="Pfam" id="PF00419">
    <property type="entry name" value="Fimbrial"/>
    <property type="match status" value="1"/>
</dbReference>
<evidence type="ECO:0000256" key="4">
    <source>
        <dbReference type="SAM" id="SignalP"/>
    </source>
</evidence>
<dbReference type="GO" id="GO:0043709">
    <property type="term" value="P:cell adhesion involved in single-species biofilm formation"/>
    <property type="evidence" value="ECO:0007669"/>
    <property type="project" value="TreeGrafter"/>
</dbReference>
<organism evidence="6 7">
    <name type="scientific">Intestinirhabdus alba</name>
    <dbReference type="NCBI Taxonomy" id="2899544"/>
    <lineage>
        <taxon>Bacteria</taxon>
        <taxon>Pseudomonadati</taxon>
        <taxon>Pseudomonadota</taxon>
        <taxon>Gammaproteobacteria</taxon>
        <taxon>Enterobacterales</taxon>
        <taxon>Enterobacteriaceae</taxon>
        <taxon>Intestinirhabdus</taxon>
    </lineage>
</organism>
<proteinExistence type="inferred from homology"/>
<dbReference type="InterPro" id="IPR000259">
    <property type="entry name" value="Adhesion_dom_fimbrial"/>
</dbReference>
<accession>A0A6L6ILV8</accession>
<feature type="chain" id="PRO_5026800070" evidence="4">
    <location>
        <begin position="20"/>
        <end position="354"/>
    </location>
</feature>
<dbReference type="Proteomes" id="UP000477739">
    <property type="component" value="Unassembled WGS sequence"/>
</dbReference>
<evidence type="ECO:0000256" key="1">
    <source>
        <dbReference type="ARBA" id="ARBA00004561"/>
    </source>
</evidence>
<dbReference type="AlphaFoldDB" id="A0A6L6ILV8"/>
<dbReference type="InterPro" id="IPR050263">
    <property type="entry name" value="Bact_Fimbrial_Adh_Pro"/>
</dbReference>
<comment type="similarity">
    <text evidence="2">Belongs to the fimbrial protein family.</text>
</comment>
<dbReference type="RefSeq" id="WP_155109344.1">
    <property type="nucleotide sequence ID" value="NZ_WMJZ01000024.1"/>
</dbReference>
<evidence type="ECO:0000256" key="2">
    <source>
        <dbReference type="ARBA" id="ARBA00006671"/>
    </source>
</evidence>
<dbReference type="PANTHER" id="PTHR33420">
    <property type="entry name" value="FIMBRIAL SUBUNIT ELFA-RELATED"/>
    <property type="match status" value="1"/>
</dbReference>
<gene>
    <name evidence="6" type="ORF">GJV78_16425</name>
</gene>
<dbReference type="GO" id="GO:0009289">
    <property type="term" value="C:pilus"/>
    <property type="evidence" value="ECO:0007669"/>
    <property type="project" value="UniProtKB-SubCell"/>
</dbReference>
<comment type="caution">
    <text evidence="6">The sequence shown here is derived from an EMBL/GenBank/DDBJ whole genome shotgun (WGS) entry which is preliminary data.</text>
</comment>
<dbReference type="InterPro" id="IPR036937">
    <property type="entry name" value="Adhesion_dom_fimbrial_sf"/>
</dbReference>
<feature type="domain" description="Fimbrial-type adhesion" evidence="5">
    <location>
        <begin position="199"/>
        <end position="353"/>
    </location>
</feature>
<dbReference type="Gene3D" id="2.60.40.1090">
    <property type="entry name" value="Fimbrial-type adhesion domain"/>
    <property type="match status" value="1"/>
</dbReference>
<feature type="signal peptide" evidence="4">
    <location>
        <begin position="1"/>
        <end position="19"/>
    </location>
</feature>
<sequence length="354" mass="38132">MRNFLLAALLLAVSGLSYATCHSGQIRYASPLTVDLSDKLTPATPTWTGSFYTQYTGSFFCTTWDSEFGYTRILNTDDQHATILSFHNGKYNVRAEIINNIANKKLASYGNHTASELNVPITVRFTLVPTSGAVVAGDTITLKDVLFVTDLSGMSLGEILIWPLAQLIKILQWLTNGFQWPYDSRDMFGQPMIVTYTPKLTTCSFSNAGLSVVLPTLGKSQVLSSDRPGFTPFTLNMRCSGIAANGTADRAIDMFLSSTSLLATDATVMTDGAAGAAKGVGLRLVRRDGRDTPIVLSSSSASKGNATSLFYVASGGPLEAQFTIPVGVYYYAWSPTLLSQGKINTTATLNIIYP</sequence>
<keyword evidence="4" id="KW-0732">Signal</keyword>
<dbReference type="OrthoDB" id="6556303at2"/>
<dbReference type="EMBL" id="WMJZ01000024">
    <property type="protein sequence ID" value="MTH47821.1"/>
    <property type="molecule type" value="Genomic_DNA"/>
</dbReference>
<dbReference type="PANTHER" id="PTHR33420:SF14">
    <property type="entry name" value="TYPE 1 FIMBRIN D-MANNOSE SPECIFIC ADHESIN"/>
    <property type="match status" value="1"/>
</dbReference>
<dbReference type="InterPro" id="IPR008966">
    <property type="entry name" value="Adhesion_dom_sf"/>
</dbReference>
<protein>
    <submittedName>
        <fullName evidence="6">Fimbrial protein</fullName>
    </submittedName>
</protein>
<evidence type="ECO:0000313" key="7">
    <source>
        <dbReference type="Proteomes" id="UP000477739"/>
    </source>
</evidence>
<evidence type="ECO:0000313" key="6">
    <source>
        <dbReference type="EMBL" id="MTH47821.1"/>
    </source>
</evidence>
<keyword evidence="7" id="KW-1185">Reference proteome</keyword>
<evidence type="ECO:0000259" key="5">
    <source>
        <dbReference type="Pfam" id="PF00419"/>
    </source>
</evidence>
<keyword evidence="3" id="KW-0281">Fimbrium</keyword>
<dbReference type="SUPFAM" id="SSF49401">
    <property type="entry name" value="Bacterial adhesins"/>
    <property type="match status" value="1"/>
</dbReference>